<evidence type="ECO:0000256" key="1">
    <source>
        <dbReference type="SAM" id="Phobius"/>
    </source>
</evidence>
<dbReference type="EMBL" id="UHDK01000003">
    <property type="protein sequence ID" value="SUQ38589.1"/>
    <property type="molecule type" value="Genomic_DNA"/>
</dbReference>
<dbReference type="NCBIfam" id="NF047572">
    <property type="entry name" value="lant_immun_BsaG"/>
    <property type="match status" value="1"/>
</dbReference>
<evidence type="ECO:0000313" key="4">
    <source>
        <dbReference type="EMBL" id="SUQ38589.1"/>
    </source>
</evidence>
<dbReference type="AlphaFoldDB" id="A3QNN8"/>
<feature type="transmembrane region" description="Helical" evidence="1">
    <location>
        <begin position="121"/>
        <end position="143"/>
    </location>
</feature>
<keyword evidence="1" id="KW-1133">Transmembrane helix</keyword>
<evidence type="ECO:0000313" key="5">
    <source>
        <dbReference type="Proteomes" id="UP000255277"/>
    </source>
</evidence>
<evidence type="ECO:0000313" key="2">
    <source>
        <dbReference type="EMBL" id="ABC94897.1"/>
    </source>
</evidence>
<feature type="transmembrane region" description="Helical" evidence="1">
    <location>
        <begin position="198"/>
        <end position="220"/>
    </location>
</feature>
<dbReference type="RefSeq" id="WP_042738270.1">
    <property type="nucleotide sequence ID" value="NZ_BKAX01000007.1"/>
</dbReference>
<reference evidence="2" key="1">
    <citation type="journal article" date="2007" name="Appl. Environ. Microbiol.">
        <title>Circumventing the effect of product toxicity: development of a novel two-stage production process for the lantibiotic gallidermin.</title>
        <authorList>
            <person name="Valsesia G."/>
            <person name="Medaglia G."/>
            <person name="Held M."/>
            <person name="Minas W."/>
            <person name="Panke S."/>
        </authorList>
    </citation>
    <scope>NUCLEOTIDE SEQUENCE</scope>
    <source>
        <strain evidence="2">Tu3928</strain>
    </source>
</reference>
<keyword evidence="6" id="KW-1185">Reference proteome</keyword>
<proteinExistence type="predicted"/>
<keyword evidence="1" id="KW-0472">Membrane</keyword>
<feature type="transmembrane region" description="Helical" evidence="1">
    <location>
        <begin position="16"/>
        <end position="36"/>
    </location>
</feature>
<evidence type="ECO:0000313" key="6">
    <source>
        <dbReference type="Proteomes" id="UP000321057"/>
    </source>
</evidence>
<keyword evidence="1" id="KW-0812">Transmembrane</keyword>
<feature type="transmembrane region" description="Helical" evidence="1">
    <location>
        <begin position="88"/>
        <end position="115"/>
    </location>
</feature>
<dbReference type="EMBL" id="BKAX01000007">
    <property type="protein sequence ID" value="GEQ06612.1"/>
    <property type="molecule type" value="Genomic_DNA"/>
</dbReference>
<name>A3QNN8_STAGA</name>
<dbReference type="Proteomes" id="UP000255277">
    <property type="component" value="Unassembled WGS sequence"/>
</dbReference>
<sequence>MKNELKVINLKFRTQILTYTPTLFTIFYITFINLYLGGNWNYTSISQYTSSFNALSSLIIAITTYQVIHFEESIGHFNHILGKSKRSLWVCATLSYIFINYLFCLLISTVNFIVMTHNVKLTLFYVASSSFMNIIIILLIFIISLFTGSIFSMVSGVVITIFNIYFGIEMLGDKSWYYIPITYSTRYTSMFINNSVPFFLTMSIYIISIIMMFICLLVLVKNWSGRSIQD</sequence>
<dbReference type="STRING" id="1293.SH09_03605"/>
<protein>
    <submittedName>
        <fullName evidence="4">BsaG protein</fullName>
    </submittedName>
    <submittedName>
        <fullName evidence="2">GdmG</fullName>
    </submittedName>
</protein>
<reference evidence="3 6" key="3">
    <citation type="submission" date="2019-07" db="EMBL/GenBank/DDBJ databases">
        <title>Whole genome shotgun sequence of Staphylococcus gallinarum NBRC 109767.</title>
        <authorList>
            <person name="Hosoyama A."/>
            <person name="Uohara A."/>
            <person name="Ohji S."/>
            <person name="Ichikawa N."/>
        </authorList>
    </citation>
    <scope>NUCLEOTIDE SEQUENCE [LARGE SCALE GENOMIC DNA]</scope>
    <source>
        <strain evidence="3 6">NBRC 109767</strain>
    </source>
</reference>
<dbReference type="EMBL" id="DQ367437">
    <property type="protein sequence ID" value="ABC94897.1"/>
    <property type="molecule type" value="Genomic_DNA"/>
</dbReference>
<dbReference type="Proteomes" id="UP000321057">
    <property type="component" value="Unassembled WGS sequence"/>
</dbReference>
<organism evidence="2">
    <name type="scientific">Staphylococcus gallinarum</name>
    <dbReference type="NCBI Taxonomy" id="1293"/>
    <lineage>
        <taxon>Bacteria</taxon>
        <taxon>Bacillati</taxon>
        <taxon>Bacillota</taxon>
        <taxon>Bacilli</taxon>
        <taxon>Bacillales</taxon>
        <taxon>Staphylococcaceae</taxon>
        <taxon>Staphylococcus</taxon>
    </lineage>
</organism>
<accession>A3QNN8</accession>
<dbReference type="PATRIC" id="fig|1293.6.peg.4"/>
<gene>
    <name evidence="2" type="primary">gdmG</name>
    <name evidence="4" type="ORF">NCTC12195_04965</name>
    <name evidence="3" type="ORF">SGA02_24400</name>
</gene>
<evidence type="ECO:0000313" key="3">
    <source>
        <dbReference type="EMBL" id="GEQ06612.1"/>
    </source>
</evidence>
<reference evidence="4 5" key="2">
    <citation type="submission" date="2018-06" db="EMBL/GenBank/DDBJ databases">
        <authorList>
            <consortium name="Pathogen Informatics"/>
            <person name="Doyle S."/>
        </authorList>
    </citation>
    <scope>NUCLEOTIDE SEQUENCE [LARGE SCALE GENOMIC DNA]</scope>
    <source>
        <strain evidence="4 5">NCTC12195</strain>
    </source>
</reference>
<feature type="transmembrane region" description="Helical" evidence="1">
    <location>
        <begin position="150"/>
        <end position="168"/>
    </location>
</feature>
<dbReference type="OrthoDB" id="2412354at2"/>